<dbReference type="Pfam" id="PF00392">
    <property type="entry name" value="GntR"/>
    <property type="match status" value="1"/>
</dbReference>
<dbReference type="InterPro" id="IPR051446">
    <property type="entry name" value="HTH_trans_reg/aminotransferase"/>
</dbReference>
<dbReference type="InterPro" id="IPR036388">
    <property type="entry name" value="WH-like_DNA-bd_sf"/>
</dbReference>
<dbReference type="GO" id="GO:0008483">
    <property type="term" value="F:transaminase activity"/>
    <property type="evidence" value="ECO:0007669"/>
    <property type="project" value="UniProtKB-KW"/>
</dbReference>
<dbReference type="SUPFAM" id="SSF46785">
    <property type="entry name" value="Winged helix' DNA-binding domain"/>
    <property type="match status" value="1"/>
</dbReference>
<gene>
    <name evidence="9" type="ORF">EDM56_30525</name>
</gene>
<keyword evidence="9" id="KW-0808">Transferase</keyword>
<evidence type="ECO:0000259" key="8">
    <source>
        <dbReference type="PROSITE" id="PS50949"/>
    </source>
</evidence>
<dbReference type="InterPro" id="IPR004839">
    <property type="entry name" value="Aminotransferase_I/II_large"/>
</dbReference>
<evidence type="ECO:0000256" key="2">
    <source>
        <dbReference type="ARBA" id="ARBA00005384"/>
    </source>
</evidence>
<evidence type="ECO:0000313" key="9">
    <source>
        <dbReference type="EMBL" id="RNB78534.1"/>
    </source>
</evidence>
<dbReference type="CDD" id="cd07377">
    <property type="entry name" value="WHTH_GntR"/>
    <property type="match status" value="1"/>
</dbReference>
<dbReference type="InterPro" id="IPR036390">
    <property type="entry name" value="WH_DNA-bd_sf"/>
</dbReference>
<keyword evidence="10" id="KW-1185">Reference proteome</keyword>
<organism evidence="9 10">
    <name type="scientific">Brevibacillus fluminis</name>
    <dbReference type="NCBI Taxonomy" id="511487"/>
    <lineage>
        <taxon>Bacteria</taxon>
        <taxon>Bacillati</taxon>
        <taxon>Bacillota</taxon>
        <taxon>Bacilli</taxon>
        <taxon>Bacillales</taxon>
        <taxon>Paenibacillaceae</taxon>
        <taxon>Brevibacillus</taxon>
    </lineage>
</organism>
<accession>A0A3M8CS60</accession>
<dbReference type="InterPro" id="IPR000524">
    <property type="entry name" value="Tscrpt_reg_HTH_GntR"/>
</dbReference>
<reference evidence="9 10" key="1">
    <citation type="submission" date="2018-10" db="EMBL/GenBank/DDBJ databases">
        <title>Phylogenomics of Brevibacillus.</title>
        <authorList>
            <person name="Dunlap C."/>
        </authorList>
    </citation>
    <scope>NUCLEOTIDE SEQUENCE [LARGE SCALE GENOMIC DNA]</scope>
    <source>
        <strain evidence="9 10">JCM 15716</strain>
    </source>
</reference>
<dbReference type="Pfam" id="PF00155">
    <property type="entry name" value="Aminotran_1_2"/>
    <property type="match status" value="1"/>
</dbReference>
<dbReference type="InterPro" id="IPR015421">
    <property type="entry name" value="PyrdxlP-dep_Trfase_major"/>
</dbReference>
<keyword evidence="7" id="KW-0804">Transcription</keyword>
<evidence type="ECO:0000256" key="4">
    <source>
        <dbReference type="ARBA" id="ARBA00022898"/>
    </source>
</evidence>
<comment type="caution">
    <text evidence="9">The sequence shown here is derived from an EMBL/GenBank/DDBJ whole genome shotgun (WGS) entry which is preliminary data.</text>
</comment>
<evidence type="ECO:0000313" key="10">
    <source>
        <dbReference type="Proteomes" id="UP000271031"/>
    </source>
</evidence>
<comment type="cofactor">
    <cofactor evidence="1">
        <name>pyridoxal 5'-phosphate</name>
        <dbReference type="ChEBI" id="CHEBI:597326"/>
    </cofactor>
</comment>
<evidence type="ECO:0000256" key="1">
    <source>
        <dbReference type="ARBA" id="ARBA00001933"/>
    </source>
</evidence>
<dbReference type="GO" id="GO:0003700">
    <property type="term" value="F:DNA-binding transcription factor activity"/>
    <property type="evidence" value="ECO:0007669"/>
    <property type="project" value="InterPro"/>
</dbReference>
<dbReference type="PANTHER" id="PTHR46577:SF1">
    <property type="entry name" value="HTH-TYPE TRANSCRIPTIONAL REGULATORY PROTEIN GABR"/>
    <property type="match status" value="1"/>
</dbReference>
<dbReference type="SMART" id="SM00345">
    <property type="entry name" value="HTH_GNTR"/>
    <property type="match status" value="1"/>
</dbReference>
<name>A0A3M8CS60_9BACL</name>
<dbReference type="Proteomes" id="UP000271031">
    <property type="component" value="Unassembled WGS sequence"/>
</dbReference>
<dbReference type="OrthoDB" id="9802601at2"/>
<evidence type="ECO:0000256" key="7">
    <source>
        <dbReference type="ARBA" id="ARBA00023163"/>
    </source>
</evidence>
<dbReference type="Gene3D" id="1.10.10.10">
    <property type="entry name" value="Winged helix-like DNA-binding domain superfamily/Winged helix DNA-binding domain"/>
    <property type="match status" value="1"/>
</dbReference>
<dbReference type="PROSITE" id="PS50949">
    <property type="entry name" value="HTH_GNTR"/>
    <property type="match status" value="1"/>
</dbReference>
<keyword evidence="3 9" id="KW-0032">Aminotransferase</keyword>
<dbReference type="AlphaFoldDB" id="A0A3M8CS60"/>
<dbReference type="EMBL" id="RHHQ01000033">
    <property type="protein sequence ID" value="RNB78534.1"/>
    <property type="molecule type" value="Genomic_DNA"/>
</dbReference>
<proteinExistence type="inferred from homology"/>
<dbReference type="RefSeq" id="WP_122921703.1">
    <property type="nucleotide sequence ID" value="NZ_RHHQ01000033.1"/>
</dbReference>
<keyword evidence="6" id="KW-0238">DNA-binding</keyword>
<keyword evidence="4" id="KW-0663">Pyridoxal phosphate</keyword>
<evidence type="ECO:0000256" key="6">
    <source>
        <dbReference type="ARBA" id="ARBA00023125"/>
    </source>
</evidence>
<dbReference type="CDD" id="cd00609">
    <property type="entry name" value="AAT_like"/>
    <property type="match status" value="1"/>
</dbReference>
<comment type="similarity">
    <text evidence="2">In the C-terminal section; belongs to the class-I pyridoxal-phosphate-dependent aminotransferase family.</text>
</comment>
<keyword evidence="5" id="KW-0805">Transcription regulation</keyword>
<evidence type="ECO:0000256" key="5">
    <source>
        <dbReference type="ARBA" id="ARBA00023015"/>
    </source>
</evidence>
<dbReference type="SUPFAM" id="SSF53383">
    <property type="entry name" value="PLP-dependent transferases"/>
    <property type="match status" value="1"/>
</dbReference>
<dbReference type="PANTHER" id="PTHR46577">
    <property type="entry name" value="HTH-TYPE TRANSCRIPTIONAL REGULATORY PROTEIN GABR"/>
    <property type="match status" value="1"/>
</dbReference>
<dbReference type="InterPro" id="IPR015424">
    <property type="entry name" value="PyrdxlP-dep_Trfase"/>
</dbReference>
<sequence>MKRKFEEIIDYIEDLQAQNQLKQGERLPSIRSMAEKFACTKTTVIRAYKELESNHKIYSIPKGGYYVLEKMNEVRVSQGAIDFTEVMPDTTLLPYREFTHCMNRAVEQYKDHLFTYCDPQGLLSLRKALIGHFADQQIFACEEDIYITSGSQQALSILAKMPFPNGKRTILVEQPTYSLIQKTAELTGEKTIGITRDFNGIHLDELERIFKNEEVKFFYTMPRFHNPLGTSFSEKDKKRIVALAEKYDVYIVEDDYLVDLDRQTNVLPAHFYDISGKVIYVKSFSKAFMPGIRLGAVVMNKALHREFLIHKKCADVNTSVLAQGALELFINSGMYKKQIRKARLEYGKKMTCLRECVTHLKTTAIEFAVPDMGFFVWIRLNEKIDRAALIRRLKERNVYIASPEKNYIGQAWDENSYGICIAKLSTKQIRAGIAMICEEAEVLSL</sequence>
<dbReference type="GO" id="GO:0030170">
    <property type="term" value="F:pyridoxal phosphate binding"/>
    <property type="evidence" value="ECO:0007669"/>
    <property type="project" value="InterPro"/>
</dbReference>
<evidence type="ECO:0000256" key="3">
    <source>
        <dbReference type="ARBA" id="ARBA00022576"/>
    </source>
</evidence>
<dbReference type="GO" id="GO:0003677">
    <property type="term" value="F:DNA binding"/>
    <property type="evidence" value="ECO:0007669"/>
    <property type="project" value="UniProtKB-KW"/>
</dbReference>
<feature type="domain" description="HTH gntR-type" evidence="8">
    <location>
        <begin position="2"/>
        <end position="70"/>
    </location>
</feature>
<protein>
    <submittedName>
        <fullName evidence="9">PLP-dependent aminotransferase family protein</fullName>
    </submittedName>
</protein>
<dbReference type="Gene3D" id="3.40.640.10">
    <property type="entry name" value="Type I PLP-dependent aspartate aminotransferase-like (Major domain)"/>
    <property type="match status" value="1"/>
</dbReference>